<evidence type="ECO:0000256" key="2">
    <source>
        <dbReference type="ARBA" id="ARBA00022603"/>
    </source>
</evidence>
<keyword evidence="2" id="KW-0489">Methyltransferase</keyword>
<keyword evidence="3" id="KW-0808">Transferase</keyword>
<gene>
    <name evidence="4" type="ORF">S01H1_43669</name>
</gene>
<reference evidence="4" key="1">
    <citation type="journal article" date="2014" name="Front. Microbiol.">
        <title>High frequency of phylogenetically diverse reductive dehalogenase-homologous genes in deep subseafloor sedimentary metagenomes.</title>
        <authorList>
            <person name="Kawai M."/>
            <person name="Futagami T."/>
            <person name="Toyoda A."/>
            <person name="Takaki Y."/>
            <person name="Nishi S."/>
            <person name="Hori S."/>
            <person name="Arai W."/>
            <person name="Tsubouchi T."/>
            <person name="Morono Y."/>
            <person name="Uchiyama I."/>
            <person name="Ito T."/>
            <person name="Fujiyama A."/>
            <person name="Inagaki F."/>
            <person name="Takami H."/>
        </authorList>
    </citation>
    <scope>NUCLEOTIDE SEQUENCE</scope>
    <source>
        <strain evidence="4">Expedition CK06-06</strain>
    </source>
</reference>
<dbReference type="GO" id="GO:0008168">
    <property type="term" value="F:methyltransferase activity"/>
    <property type="evidence" value="ECO:0007669"/>
    <property type="project" value="UniProtKB-KW"/>
</dbReference>
<protein>
    <recommendedName>
        <fullName evidence="5">Trimethylamine methyltransferase</fullName>
    </recommendedName>
</protein>
<sequence>LQLAVRGTEEALAAKPLTVFSCCPTAPLKWSDVTSQNVVDCARYSIPVEFVSMPLAGFVAPVTLVGTLVQHTAETLSGIVISQLSNPGTPVLYGGSPAIFDVRYETTPMGAVETMMIDCAYNEIGKHLGLPTQAYIGLSDAKRLDAQAGLEASMGATLAALAGINSVSGPGMLDFESCLSLESLVLDNEICGMALRLIEGIEPHEDFPALPRFEELLKDRHLLISKHTRRYLRQEHYFPGDTIDRANRARWQEEGGLTLGERAHR</sequence>
<comment type="similarity">
    <text evidence="1">Belongs to the trimethylamine methyltransferase family.</text>
</comment>
<dbReference type="GO" id="GO:0032259">
    <property type="term" value="P:methylation"/>
    <property type="evidence" value="ECO:0007669"/>
    <property type="project" value="UniProtKB-KW"/>
</dbReference>
<dbReference type="Gene3D" id="3.20.20.480">
    <property type="entry name" value="Trimethylamine methyltransferase-like"/>
    <property type="match status" value="1"/>
</dbReference>
<accession>X0UMD0</accession>
<dbReference type="Pfam" id="PF06253">
    <property type="entry name" value="MTTB"/>
    <property type="match status" value="1"/>
</dbReference>
<evidence type="ECO:0000313" key="4">
    <source>
        <dbReference type="EMBL" id="GAG01453.1"/>
    </source>
</evidence>
<dbReference type="GO" id="GO:0015948">
    <property type="term" value="P:methanogenesis"/>
    <property type="evidence" value="ECO:0007669"/>
    <property type="project" value="InterPro"/>
</dbReference>
<evidence type="ECO:0008006" key="5">
    <source>
        <dbReference type="Google" id="ProtNLM"/>
    </source>
</evidence>
<dbReference type="EMBL" id="BARS01027827">
    <property type="protein sequence ID" value="GAG01453.1"/>
    <property type="molecule type" value="Genomic_DNA"/>
</dbReference>
<name>X0UMD0_9ZZZZ</name>
<dbReference type="InterPro" id="IPR038601">
    <property type="entry name" value="MttB-like_sf"/>
</dbReference>
<organism evidence="4">
    <name type="scientific">marine sediment metagenome</name>
    <dbReference type="NCBI Taxonomy" id="412755"/>
    <lineage>
        <taxon>unclassified sequences</taxon>
        <taxon>metagenomes</taxon>
        <taxon>ecological metagenomes</taxon>
    </lineage>
</organism>
<evidence type="ECO:0000256" key="3">
    <source>
        <dbReference type="ARBA" id="ARBA00022679"/>
    </source>
</evidence>
<feature type="non-terminal residue" evidence="4">
    <location>
        <position position="1"/>
    </location>
</feature>
<dbReference type="AlphaFoldDB" id="X0UMD0"/>
<evidence type="ECO:0000256" key="1">
    <source>
        <dbReference type="ARBA" id="ARBA00007137"/>
    </source>
</evidence>
<comment type="caution">
    <text evidence="4">The sequence shown here is derived from an EMBL/GenBank/DDBJ whole genome shotgun (WGS) entry which is preliminary data.</text>
</comment>
<proteinExistence type="inferred from homology"/>
<feature type="non-terminal residue" evidence="4">
    <location>
        <position position="265"/>
    </location>
</feature>
<dbReference type="InterPro" id="IPR010426">
    <property type="entry name" value="MTTB_MeTrfase"/>
</dbReference>